<dbReference type="RefSeq" id="XP_007400883.1">
    <property type="nucleotide sequence ID" value="XM_007400821.1"/>
</dbReference>
<dbReference type="STRING" id="650164.K5VVK7"/>
<comment type="subcellular location">
    <subcellularLocation>
        <location evidence="1">Membrane</location>
        <topology evidence="1">Multi-pass membrane protein</topology>
    </subcellularLocation>
</comment>
<feature type="transmembrane region" description="Helical" evidence="6">
    <location>
        <begin position="68"/>
        <end position="85"/>
    </location>
</feature>
<dbReference type="InterPro" id="IPR000326">
    <property type="entry name" value="PAP2/HPO"/>
</dbReference>
<dbReference type="SMART" id="SM00014">
    <property type="entry name" value="acidPPc"/>
    <property type="match status" value="1"/>
</dbReference>
<keyword evidence="5 6" id="KW-0472">Membrane</keyword>
<sequence length="220" mass="25213">MLALLTLSPILLNPAYLALAVYTRELLFIEMWAGQLLCEAFNWVLKHVIREERPYKHMGPGYGFPSSHSQWMGYFAAFLLCHLMYRHRFVPTGSLLLDNIRNLVVYLGIIAWTAAVAFSRYALTYHSTRQVLWGVGIGVVFGTVFYLVVEVVPATRPKSLPGRFRNAVLSNPVLTWFRLRDGWAVYPDGGTETQWLTWKARWDATQRTATSSVGKKEKRR</sequence>
<organism evidence="9 10">
    <name type="scientific">Phanerochaete carnosa (strain HHB-10118-sp)</name>
    <name type="common">White-rot fungus</name>
    <name type="synonym">Peniophora carnosa</name>
    <dbReference type="NCBI Taxonomy" id="650164"/>
    <lineage>
        <taxon>Eukaryota</taxon>
        <taxon>Fungi</taxon>
        <taxon>Dikarya</taxon>
        <taxon>Basidiomycota</taxon>
        <taxon>Agaricomycotina</taxon>
        <taxon>Agaricomycetes</taxon>
        <taxon>Polyporales</taxon>
        <taxon>Phanerochaetaceae</taxon>
        <taxon>Phanerochaete</taxon>
    </lineage>
</organism>
<dbReference type="Proteomes" id="UP000008370">
    <property type="component" value="Unassembled WGS sequence"/>
</dbReference>
<evidence type="ECO:0000256" key="7">
    <source>
        <dbReference type="SAM" id="SignalP"/>
    </source>
</evidence>
<keyword evidence="7" id="KW-0732">Signal</keyword>
<evidence type="ECO:0000313" key="10">
    <source>
        <dbReference type="Proteomes" id="UP000008370"/>
    </source>
</evidence>
<protein>
    <recommendedName>
        <fullName evidence="8">Phosphatidic acid phosphatase type 2/haloperoxidase domain-containing protein</fullName>
    </recommendedName>
</protein>
<dbReference type="Pfam" id="PF01569">
    <property type="entry name" value="PAP2"/>
    <property type="match status" value="1"/>
</dbReference>
<keyword evidence="2 6" id="KW-0812">Transmembrane</keyword>
<gene>
    <name evidence="9" type="ORF">PHACADRAFT_129960</name>
</gene>
<feature type="transmembrane region" description="Helical" evidence="6">
    <location>
        <begin position="131"/>
        <end position="149"/>
    </location>
</feature>
<dbReference type="GO" id="GO:0042392">
    <property type="term" value="F:sphingosine-1-phosphate phosphatase activity"/>
    <property type="evidence" value="ECO:0007669"/>
    <property type="project" value="TreeGrafter"/>
</dbReference>
<feature type="transmembrane region" description="Helical" evidence="6">
    <location>
        <begin position="105"/>
        <end position="125"/>
    </location>
</feature>
<dbReference type="PANTHER" id="PTHR14969:SF13">
    <property type="entry name" value="AT30094P"/>
    <property type="match status" value="1"/>
</dbReference>
<feature type="domain" description="Phosphatidic acid phosphatase type 2/haloperoxidase" evidence="8">
    <location>
        <begin position="28"/>
        <end position="146"/>
    </location>
</feature>
<dbReference type="EMBL" id="JH930478">
    <property type="protein sequence ID" value="EKM50614.1"/>
    <property type="molecule type" value="Genomic_DNA"/>
</dbReference>
<feature type="chain" id="PRO_5003885064" description="Phosphatidic acid phosphatase type 2/haloperoxidase domain-containing protein" evidence="7">
    <location>
        <begin position="21"/>
        <end position="220"/>
    </location>
</feature>
<keyword evidence="3" id="KW-0378">Hydrolase</keyword>
<evidence type="ECO:0000256" key="1">
    <source>
        <dbReference type="ARBA" id="ARBA00004141"/>
    </source>
</evidence>
<keyword evidence="10" id="KW-1185">Reference proteome</keyword>
<accession>K5VVK7</accession>
<evidence type="ECO:0000259" key="8">
    <source>
        <dbReference type="SMART" id="SM00014"/>
    </source>
</evidence>
<dbReference type="HOGENOM" id="CLU_074922_0_0_1"/>
<dbReference type="SUPFAM" id="SSF48317">
    <property type="entry name" value="Acid phosphatase/Vanadium-dependent haloperoxidase"/>
    <property type="match status" value="1"/>
</dbReference>
<proteinExistence type="predicted"/>
<dbReference type="OrthoDB" id="302705at2759"/>
<dbReference type="Gene3D" id="1.20.144.10">
    <property type="entry name" value="Phosphatidic acid phosphatase type 2/haloperoxidase"/>
    <property type="match status" value="1"/>
</dbReference>
<dbReference type="PANTHER" id="PTHR14969">
    <property type="entry name" value="SPHINGOSINE-1-PHOSPHATE PHOSPHOHYDROLASE"/>
    <property type="match status" value="1"/>
</dbReference>
<keyword evidence="4 6" id="KW-1133">Transmembrane helix</keyword>
<dbReference type="UniPathway" id="UPA00378"/>
<evidence type="ECO:0000256" key="5">
    <source>
        <dbReference type="ARBA" id="ARBA00023136"/>
    </source>
</evidence>
<reference evidence="9 10" key="1">
    <citation type="journal article" date="2012" name="BMC Genomics">
        <title>Comparative genomics of the white-rot fungi, Phanerochaete carnosa and P. chrysosporium, to elucidate the genetic basis of the distinct wood types they colonize.</title>
        <authorList>
            <person name="Suzuki H."/>
            <person name="MacDonald J."/>
            <person name="Syed K."/>
            <person name="Salamov A."/>
            <person name="Hori C."/>
            <person name="Aerts A."/>
            <person name="Henrissat B."/>
            <person name="Wiebenga A."/>
            <person name="vanKuyk P.A."/>
            <person name="Barry K."/>
            <person name="Lindquist E."/>
            <person name="LaButti K."/>
            <person name="Lapidus A."/>
            <person name="Lucas S."/>
            <person name="Coutinho P."/>
            <person name="Gong Y."/>
            <person name="Samejima M."/>
            <person name="Mahadevan R."/>
            <person name="Abou-Zaid M."/>
            <person name="de Vries R.P."/>
            <person name="Igarashi K."/>
            <person name="Yadav J.S."/>
            <person name="Grigoriev I.V."/>
            <person name="Master E.R."/>
        </authorList>
    </citation>
    <scope>NUCLEOTIDE SEQUENCE [LARGE SCALE GENOMIC DNA]</scope>
    <source>
        <strain evidence="9 10">HHB-10118-sp</strain>
    </source>
</reference>
<evidence type="ECO:0000256" key="3">
    <source>
        <dbReference type="ARBA" id="ARBA00022801"/>
    </source>
</evidence>
<evidence type="ECO:0000313" key="9">
    <source>
        <dbReference type="EMBL" id="EKM50614.1"/>
    </source>
</evidence>
<dbReference type="InParanoid" id="K5VVK7"/>
<dbReference type="InterPro" id="IPR036938">
    <property type="entry name" value="PAP2/HPO_sf"/>
</dbReference>
<dbReference type="InterPro" id="IPR039667">
    <property type="entry name" value="Dolichyldiphosphatase_PAP2"/>
</dbReference>
<evidence type="ECO:0000256" key="2">
    <source>
        <dbReference type="ARBA" id="ARBA00022692"/>
    </source>
</evidence>
<evidence type="ECO:0000256" key="4">
    <source>
        <dbReference type="ARBA" id="ARBA00022989"/>
    </source>
</evidence>
<dbReference type="GeneID" id="18908149"/>
<feature type="signal peptide" evidence="7">
    <location>
        <begin position="1"/>
        <end position="20"/>
    </location>
</feature>
<dbReference type="KEGG" id="pco:PHACADRAFT_129960"/>
<evidence type="ECO:0000256" key="6">
    <source>
        <dbReference type="SAM" id="Phobius"/>
    </source>
</evidence>
<name>K5VVK7_PHACS</name>
<dbReference type="GO" id="GO:0016020">
    <property type="term" value="C:membrane"/>
    <property type="evidence" value="ECO:0007669"/>
    <property type="project" value="UniProtKB-SubCell"/>
</dbReference>
<dbReference type="CDD" id="cd03382">
    <property type="entry name" value="PAP2_dolichyldiphosphatase"/>
    <property type="match status" value="1"/>
</dbReference>
<dbReference type="AlphaFoldDB" id="K5VVK7"/>